<dbReference type="SMART" id="SM00326">
    <property type="entry name" value="SH3"/>
    <property type="match status" value="1"/>
</dbReference>
<protein>
    <submittedName>
        <fullName evidence="5">SH3 domain-containing protein 1</fullName>
    </submittedName>
</protein>
<name>A0A699INS3_TANCI</name>
<dbReference type="InterPro" id="IPR050384">
    <property type="entry name" value="Endophilin_SH3RF"/>
</dbReference>
<evidence type="ECO:0000256" key="2">
    <source>
        <dbReference type="PROSITE-ProRule" id="PRU00192"/>
    </source>
</evidence>
<sequence>AVLSRLSKDAEIFDNEELQCHQKLQDLYKSTRETKHFQKDIVRGVEGFVSIGQKEKQIAKRLAEDCCRYGTENVNADFPLTRAAVELGTSYTSIEDKRETMLEIFNNQVSEPLRASIRCAPLEDARHLARSCDRLRQEVETQAVEVLRRQTKFRDPTPESASKLRNMETKLSDLRTSMVTLQKEAISAMLSVEEQQQQVTLQKLILMVDAERSYHRQVVAILEELHTQMILEMKLQESSQSASEKDDLVPSGNATQREHNNHQTENQREYDYFIGKVIHPFDAQADGELSLIVDDYVIVRQVAPNGWSEGECNRKRGWFPSAYLERQDIQKSTQMALTNAQIQTNSSAFRSMLEKHQLTGPNFNEWFRALKLVVRTEKLQDVFETALPPAPAAGADAQALADWVVLFYRHNEVACLML</sequence>
<dbReference type="PANTHER" id="PTHR14167:SF30">
    <property type="entry name" value="SH3 DOMAIN-CONTAINING PROTEIN 1"/>
    <property type="match status" value="1"/>
</dbReference>
<dbReference type="Gene3D" id="2.30.30.40">
    <property type="entry name" value="SH3 Domains"/>
    <property type="match status" value="1"/>
</dbReference>
<organism evidence="5">
    <name type="scientific">Tanacetum cinerariifolium</name>
    <name type="common">Dalmatian daisy</name>
    <name type="synonym">Chrysanthemum cinerariifolium</name>
    <dbReference type="NCBI Taxonomy" id="118510"/>
    <lineage>
        <taxon>Eukaryota</taxon>
        <taxon>Viridiplantae</taxon>
        <taxon>Streptophyta</taxon>
        <taxon>Embryophyta</taxon>
        <taxon>Tracheophyta</taxon>
        <taxon>Spermatophyta</taxon>
        <taxon>Magnoliopsida</taxon>
        <taxon>eudicotyledons</taxon>
        <taxon>Gunneridae</taxon>
        <taxon>Pentapetalae</taxon>
        <taxon>asterids</taxon>
        <taxon>campanulids</taxon>
        <taxon>Asterales</taxon>
        <taxon>Asteraceae</taxon>
        <taxon>Asteroideae</taxon>
        <taxon>Anthemideae</taxon>
        <taxon>Anthemidinae</taxon>
        <taxon>Tanacetum</taxon>
    </lineage>
</organism>
<evidence type="ECO:0000256" key="3">
    <source>
        <dbReference type="SAM" id="MobiDB-lite"/>
    </source>
</evidence>
<dbReference type="SUPFAM" id="SSF103657">
    <property type="entry name" value="BAR/IMD domain-like"/>
    <property type="match status" value="1"/>
</dbReference>
<comment type="caution">
    <text evidence="5">The sequence shown here is derived from an EMBL/GenBank/DDBJ whole genome shotgun (WGS) entry which is preliminary data.</text>
</comment>
<feature type="non-terminal residue" evidence="5">
    <location>
        <position position="1"/>
    </location>
</feature>
<proteinExistence type="predicted"/>
<accession>A0A699INS3</accession>
<reference evidence="5" key="1">
    <citation type="journal article" date="2019" name="Sci. Rep.">
        <title>Draft genome of Tanacetum cinerariifolium, the natural source of mosquito coil.</title>
        <authorList>
            <person name="Yamashiro T."/>
            <person name="Shiraishi A."/>
            <person name="Satake H."/>
            <person name="Nakayama K."/>
        </authorList>
    </citation>
    <scope>NUCLEOTIDE SEQUENCE</scope>
</reference>
<dbReference type="Pfam" id="PF14604">
    <property type="entry name" value="SH3_9"/>
    <property type="match status" value="1"/>
</dbReference>
<dbReference type="SUPFAM" id="SSF50044">
    <property type="entry name" value="SH3-domain"/>
    <property type="match status" value="1"/>
</dbReference>
<evidence type="ECO:0000259" key="4">
    <source>
        <dbReference type="PROSITE" id="PS50002"/>
    </source>
</evidence>
<dbReference type="InterPro" id="IPR027267">
    <property type="entry name" value="AH/BAR_dom_sf"/>
</dbReference>
<dbReference type="Gene3D" id="1.20.1270.60">
    <property type="entry name" value="Arfaptin homology (AH) domain/BAR domain"/>
    <property type="match status" value="1"/>
</dbReference>
<gene>
    <name evidence="5" type="ORF">Tci_543571</name>
</gene>
<feature type="compositionally biased region" description="Basic and acidic residues" evidence="3">
    <location>
        <begin position="256"/>
        <end position="266"/>
    </location>
</feature>
<evidence type="ECO:0000256" key="1">
    <source>
        <dbReference type="ARBA" id="ARBA00022443"/>
    </source>
</evidence>
<dbReference type="InterPro" id="IPR036028">
    <property type="entry name" value="SH3-like_dom_sf"/>
</dbReference>
<feature type="domain" description="SH3" evidence="4">
    <location>
        <begin position="270"/>
        <end position="329"/>
    </location>
</feature>
<dbReference type="InterPro" id="IPR001452">
    <property type="entry name" value="SH3_domain"/>
</dbReference>
<evidence type="ECO:0000313" key="5">
    <source>
        <dbReference type="EMBL" id="GEZ71598.1"/>
    </source>
</evidence>
<keyword evidence="1 2" id="KW-0728">SH3 domain</keyword>
<dbReference type="AlphaFoldDB" id="A0A699INS3"/>
<dbReference type="PANTHER" id="PTHR14167">
    <property type="entry name" value="SH3 DOMAIN-CONTAINING"/>
    <property type="match status" value="1"/>
</dbReference>
<dbReference type="PROSITE" id="PS50002">
    <property type="entry name" value="SH3"/>
    <property type="match status" value="1"/>
</dbReference>
<dbReference type="EMBL" id="BKCJ010313915">
    <property type="protein sequence ID" value="GEZ71598.1"/>
    <property type="molecule type" value="Genomic_DNA"/>
</dbReference>
<feature type="region of interest" description="Disordered" evidence="3">
    <location>
        <begin position="236"/>
        <end position="266"/>
    </location>
</feature>